<proteinExistence type="predicted"/>
<feature type="region of interest" description="Disordered" evidence="1">
    <location>
        <begin position="384"/>
        <end position="412"/>
    </location>
</feature>
<sequence>MGVSFSNLVEPQSQSQLQFSAISQRNQSFLPLYPGGSKDRLQIVPTCDHDTMCNHRDKMIPRAMLPGYGFIGGGFCPQRRSRFGHDIWDGGSEYGLSRRRPDTICGYCGDRAHQGPCRTTVGDERSGGWRRSQNMRGMEGHTDSGGDIAAGLNNLSAALREGIAAGGGCGPTCSANDGGIRVKGTVGDHDVDLKLGGKARCPCDEEGGCEHSHKKAKSSKRKDKRGRRRARRQEPDSDVDSTDGEQSRGRRRTPVPLRGGGGSPSGLHTRVEQLEADVKRLSNHWGWVRSRVPGTPPPFQARRDLNLRDETPFDLPVYGFEGPDLGGPATRRRRMGNLRHVSDIDELRLPPRRGLTRIPTRFGGIPNRAVDTDVESLFEDDENGAFSVGLGPQRHRPQMDKEDDRRAGEVGGFEDIEEDLPVRFHRSMGIRASRRLRGRHRGVPGWRGMVRTARDEAERRREEEMFGGLRARGESDEANWEC</sequence>
<evidence type="ECO:0000313" key="3">
    <source>
        <dbReference type="Proteomes" id="UP000053259"/>
    </source>
</evidence>
<dbReference type="RefSeq" id="XP_016210476.1">
    <property type="nucleotide sequence ID" value="XM_016361616.1"/>
</dbReference>
<evidence type="ECO:0000256" key="1">
    <source>
        <dbReference type="SAM" id="MobiDB-lite"/>
    </source>
</evidence>
<dbReference type="Proteomes" id="UP000053259">
    <property type="component" value="Unassembled WGS sequence"/>
</dbReference>
<dbReference type="InParanoid" id="A0A0D1YID7"/>
<protein>
    <submittedName>
        <fullName evidence="2">Uncharacterized protein</fullName>
    </submittedName>
</protein>
<feature type="compositionally biased region" description="Basic and acidic residues" evidence="1">
    <location>
        <begin position="397"/>
        <end position="408"/>
    </location>
</feature>
<gene>
    <name evidence="2" type="ORF">PV09_07804</name>
</gene>
<keyword evidence="3" id="KW-1185">Reference proteome</keyword>
<dbReference type="HOGENOM" id="CLU_566447_0_0_1"/>
<evidence type="ECO:0000313" key="2">
    <source>
        <dbReference type="EMBL" id="KIW00607.1"/>
    </source>
</evidence>
<dbReference type="OrthoDB" id="3946754at2759"/>
<feature type="compositionally biased region" description="Basic residues" evidence="1">
    <location>
        <begin position="212"/>
        <end position="231"/>
    </location>
</feature>
<feature type="region of interest" description="Disordered" evidence="1">
    <location>
        <begin position="119"/>
        <end position="144"/>
    </location>
</feature>
<reference evidence="2 3" key="1">
    <citation type="submission" date="2015-01" db="EMBL/GenBank/DDBJ databases">
        <title>The Genome Sequence of Ochroconis gallopava CBS43764.</title>
        <authorList>
            <consortium name="The Broad Institute Genomics Platform"/>
            <person name="Cuomo C."/>
            <person name="de Hoog S."/>
            <person name="Gorbushina A."/>
            <person name="Stielow B."/>
            <person name="Teixiera M."/>
            <person name="Abouelleil A."/>
            <person name="Chapman S.B."/>
            <person name="Priest M."/>
            <person name="Young S.K."/>
            <person name="Wortman J."/>
            <person name="Nusbaum C."/>
            <person name="Birren B."/>
        </authorList>
    </citation>
    <scope>NUCLEOTIDE SEQUENCE [LARGE SCALE GENOMIC DNA]</scope>
    <source>
        <strain evidence="2 3">CBS 43764</strain>
    </source>
</reference>
<name>A0A0D1YID7_9PEZI</name>
<dbReference type="GeneID" id="27315777"/>
<organism evidence="2 3">
    <name type="scientific">Verruconis gallopava</name>
    <dbReference type="NCBI Taxonomy" id="253628"/>
    <lineage>
        <taxon>Eukaryota</taxon>
        <taxon>Fungi</taxon>
        <taxon>Dikarya</taxon>
        <taxon>Ascomycota</taxon>
        <taxon>Pezizomycotina</taxon>
        <taxon>Dothideomycetes</taxon>
        <taxon>Pleosporomycetidae</taxon>
        <taxon>Venturiales</taxon>
        <taxon>Sympoventuriaceae</taxon>
        <taxon>Verruconis</taxon>
    </lineage>
</organism>
<dbReference type="EMBL" id="KN847561">
    <property type="protein sequence ID" value="KIW00607.1"/>
    <property type="molecule type" value="Genomic_DNA"/>
</dbReference>
<dbReference type="AlphaFoldDB" id="A0A0D1YID7"/>
<accession>A0A0D1YID7</accession>
<dbReference type="VEuPathDB" id="FungiDB:PV09_07804"/>
<feature type="region of interest" description="Disordered" evidence="1">
    <location>
        <begin position="204"/>
        <end position="268"/>
    </location>
</feature>